<keyword evidence="6" id="KW-0862">Zinc</keyword>
<protein>
    <submittedName>
        <fullName evidence="9">Adiponectin receptor</fullName>
    </submittedName>
</protein>
<feature type="transmembrane region" description="Helical" evidence="7">
    <location>
        <begin position="266"/>
        <end position="286"/>
    </location>
</feature>
<comment type="similarity">
    <text evidence="2">Belongs to the ADIPOR family.</text>
</comment>
<evidence type="ECO:0000256" key="6">
    <source>
        <dbReference type="PIRSR" id="PIRSR604254-1"/>
    </source>
</evidence>
<evidence type="ECO:0000313" key="8">
    <source>
        <dbReference type="Proteomes" id="UP000887565"/>
    </source>
</evidence>
<proteinExistence type="inferred from homology"/>
<feature type="transmembrane region" description="Helical" evidence="7">
    <location>
        <begin position="177"/>
        <end position="196"/>
    </location>
</feature>
<feature type="transmembrane region" description="Helical" evidence="7">
    <location>
        <begin position="203"/>
        <end position="221"/>
    </location>
</feature>
<dbReference type="Pfam" id="PF03006">
    <property type="entry name" value="HlyIII"/>
    <property type="match status" value="1"/>
</dbReference>
<keyword evidence="4 7" id="KW-1133">Transmembrane helix</keyword>
<dbReference type="GO" id="GO:0038023">
    <property type="term" value="F:signaling receptor activity"/>
    <property type="evidence" value="ECO:0007669"/>
    <property type="project" value="TreeGrafter"/>
</dbReference>
<keyword evidence="3 7" id="KW-0812">Transmembrane</keyword>
<reference evidence="9" key="1">
    <citation type="submission" date="2022-11" db="UniProtKB">
        <authorList>
            <consortium name="WormBaseParasite"/>
        </authorList>
    </citation>
    <scope>IDENTIFICATION</scope>
</reference>
<evidence type="ECO:0000256" key="4">
    <source>
        <dbReference type="ARBA" id="ARBA00022989"/>
    </source>
</evidence>
<dbReference type="GO" id="GO:0033211">
    <property type="term" value="P:adiponectin-activated signaling pathway"/>
    <property type="evidence" value="ECO:0007669"/>
    <property type="project" value="TreeGrafter"/>
</dbReference>
<dbReference type="Proteomes" id="UP000887565">
    <property type="component" value="Unplaced"/>
</dbReference>
<dbReference type="PANTHER" id="PTHR20855">
    <property type="entry name" value="ADIPOR/PROGESTIN RECEPTOR-RELATED"/>
    <property type="match status" value="1"/>
</dbReference>
<organism evidence="8 9">
    <name type="scientific">Romanomermis culicivorax</name>
    <name type="common">Nematode worm</name>
    <dbReference type="NCBI Taxonomy" id="13658"/>
    <lineage>
        <taxon>Eukaryota</taxon>
        <taxon>Metazoa</taxon>
        <taxon>Ecdysozoa</taxon>
        <taxon>Nematoda</taxon>
        <taxon>Enoplea</taxon>
        <taxon>Dorylaimia</taxon>
        <taxon>Mermithida</taxon>
        <taxon>Mermithoidea</taxon>
        <taxon>Mermithidae</taxon>
        <taxon>Romanomermis</taxon>
    </lineage>
</organism>
<feature type="binding site" evidence="6">
    <location>
        <position position="304"/>
    </location>
    <ligand>
        <name>Zn(2+)</name>
        <dbReference type="ChEBI" id="CHEBI:29105"/>
    </ligand>
</feature>
<sequence>MSLSSAELDRLLIDFANSPTYLNGKIKSKEENHAPPKEQFNCFPTFEEAKEQAVHFAEKIWECAHFRSLPEWLQDNDFLHQGHRPQLPSFSACMLSVFRIHTETGNIWSHMLGCLLFVAITAYIYTRPHHEIHLEKKFVFMPFLLGAVICMAFSSAFHTMYCHSLRIHKIFLKLDYVGISLLIMGSSIPWLYYSFYCRIEPKIVYISLISFLGVACILISFCETFSAPNYRHLRAGVFISFGCCGIIPLIHYFITDGIHAAFAESAFGWLILMALIYLFGALLYAFRVPERFFPGKCDIWFQSHQLFHLLVVVAAFVNYHGINVLAVSRISGRSCEEQLSTNPVATTPNDVATLSGSSWCAN</sequence>
<feature type="transmembrane region" description="Helical" evidence="7">
    <location>
        <begin position="233"/>
        <end position="254"/>
    </location>
</feature>
<dbReference type="WBParaSite" id="nRc.2.0.1.t23160-RA">
    <property type="protein sequence ID" value="nRc.2.0.1.t23160-RA"/>
    <property type="gene ID" value="nRc.2.0.1.g23160"/>
</dbReference>
<feature type="transmembrane region" description="Helical" evidence="7">
    <location>
        <begin position="306"/>
        <end position="327"/>
    </location>
</feature>
<dbReference type="GO" id="GO:0005886">
    <property type="term" value="C:plasma membrane"/>
    <property type="evidence" value="ECO:0007669"/>
    <property type="project" value="TreeGrafter"/>
</dbReference>
<dbReference type="OMA" id="IGNACDY"/>
<evidence type="ECO:0000256" key="3">
    <source>
        <dbReference type="ARBA" id="ARBA00022692"/>
    </source>
</evidence>
<evidence type="ECO:0000256" key="5">
    <source>
        <dbReference type="ARBA" id="ARBA00023136"/>
    </source>
</evidence>
<keyword evidence="6" id="KW-0479">Metal-binding</keyword>
<dbReference type="GO" id="GO:0046872">
    <property type="term" value="F:metal ion binding"/>
    <property type="evidence" value="ECO:0007669"/>
    <property type="project" value="UniProtKB-KW"/>
</dbReference>
<dbReference type="AlphaFoldDB" id="A0A915JBJ7"/>
<evidence type="ECO:0000256" key="2">
    <source>
        <dbReference type="ARBA" id="ARBA00007018"/>
    </source>
</evidence>
<dbReference type="PANTHER" id="PTHR20855:SF52">
    <property type="entry name" value="ADIPONECTIN RECEPTOR PROTEIN"/>
    <property type="match status" value="1"/>
</dbReference>
<dbReference type="InterPro" id="IPR004254">
    <property type="entry name" value="AdipoR/HlyIII-related"/>
</dbReference>
<accession>A0A915JBJ7</accession>
<feature type="transmembrane region" description="Helical" evidence="7">
    <location>
        <begin position="107"/>
        <end position="126"/>
    </location>
</feature>
<evidence type="ECO:0000256" key="7">
    <source>
        <dbReference type="SAM" id="Phobius"/>
    </source>
</evidence>
<evidence type="ECO:0000313" key="9">
    <source>
        <dbReference type="WBParaSite" id="nRc.2.0.1.t23160-RA"/>
    </source>
</evidence>
<keyword evidence="8" id="KW-1185">Reference proteome</keyword>
<feature type="transmembrane region" description="Helical" evidence="7">
    <location>
        <begin position="138"/>
        <end position="157"/>
    </location>
</feature>
<name>A0A915JBJ7_ROMCU</name>
<evidence type="ECO:0000256" key="1">
    <source>
        <dbReference type="ARBA" id="ARBA00004141"/>
    </source>
</evidence>
<feature type="binding site" evidence="6">
    <location>
        <position position="158"/>
    </location>
    <ligand>
        <name>Zn(2+)</name>
        <dbReference type="ChEBI" id="CHEBI:29105"/>
    </ligand>
</feature>
<keyword evidence="5 7" id="KW-0472">Membrane</keyword>
<comment type="subcellular location">
    <subcellularLocation>
        <location evidence="1">Membrane</location>
        <topology evidence="1">Multi-pass membrane protein</topology>
    </subcellularLocation>
</comment>
<feature type="binding site" evidence="6">
    <location>
        <position position="308"/>
    </location>
    <ligand>
        <name>Zn(2+)</name>
        <dbReference type="ChEBI" id="CHEBI:29105"/>
    </ligand>
</feature>